<feature type="active site" description="Proton acceptor" evidence="1">
    <location>
        <position position="360"/>
    </location>
</feature>
<dbReference type="InterPro" id="IPR034015">
    <property type="entry name" value="M1_LTA4H"/>
</dbReference>
<feature type="active site" description="Proton donor" evidence="1">
    <location>
        <position position="448"/>
    </location>
</feature>
<evidence type="ECO:0000256" key="3">
    <source>
        <dbReference type="SAM" id="SignalP"/>
    </source>
</evidence>
<accession>A0A916Z9Y6</accession>
<proteinExistence type="predicted"/>
<dbReference type="RefSeq" id="WP_188771433.1">
    <property type="nucleotide sequence ID" value="NZ_BMKK01000022.1"/>
</dbReference>
<feature type="binding site" evidence="2">
    <location>
        <position position="359"/>
    </location>
    <ligand>
        <name>Zn(2+)</name>
        <dbReference type="ChEBI" id="CHEBI:29105"/>
        <note>catalytic</note>
    </ligand>
</feature>
<dbReference type="PANTHER" id="PTHR45726">
    <property type="entry name" value="LEUKOTRIENE A-4 HYDROLASE"/>
    <property type="match status" value="1"/>
</dbReference>
<keyword evidence="3" id="KW-0732">Signal</keyword>
<evidence type="ECO:0000259" key="4">
    <source>
        <dbReference type="Pfam" id="PF01433"/>
    </source>
</evidence>
<evidence type="ECO:0000256" key="2">
    <source>
        <dbReference type="PIRSR" id="PIRSR634015-3"/>
    </source>
</evidence>
<gene>
    <name evidence="5" type="ORF">GCM10011514_53830</name>
</gene>
<name>A0A916Z9Y6_9BACT</name>
<feature type="chain" id="PRO_5037885244" description="Peptidase M1 membrane alanine aminopeptidase domain-containing protein" evidence="3">
    <location>
        <begin position="20"/>
        <end position="627"/>
    </location>
</feature>
<sequence>MQKHLLFIIFLFSFLNAAAQTKPLSNRIANYDISVKLDPEKHTLTGKETLVWTNTSTDYITELQFHLYLNAFKNKNSTFMKESGGQLRGEMMDNKNKGNFGWIDITSMKVRGRENLTSKIKFIQPDDLNDKDQTVISVPLSRPIAPNESITLDINFKARLPKVFARTGYADDYHLVGQWFPKIGVYESAGMRYAKKGAWNCHQFHADSEFYADFGTYRVDMNVPKNFVLAATGVFQNEKINKDNTKTISYRADDVHDFAWTVSPRFEVSERQWKHVKIKAVVQPEHSGSTERYFQSAIAALEYFQKHLGKYPHPVLTLVDPPLAAAGSAGMEYPTFITCGETTWGLPKGIRSPEVVTIHEFGHQYFQGMLASNEFEESFLDEGFNQYYESRIMDATYGKGSMINLFGFKLNDSENPRIAYVSMKNVKISEIFRKSWEYPKGTYGTLTYMKTATMLQTLENLIGTEVMDEVMQTYFIRWRFKHPAVKDFVAIVNEIAPKRTNYKYGKTFNWYFEQTLYKAPDCDYEVSEIDEKQCTIKRLGDMIIATEILVKFTDGKEELISWSGEDYSKLLKFEKPISSVTIDPKNKILFDLNFNNNSRSIEQSSLPFIKYALKMMFWVQNLLSWVG</sequence>
<protein>
    <recommendedName>
        <fullName evidence="4">Peptidase M1 membrane alanine aminopeptidase domain-containing protein</fullName>
    </recommendedName>
</protein>
<dbReference type="InterPro" id="IPR014782">
    <property type="entry name" value="Peptidase_M1_dom"/>
</dbReference>
<evidence type="ECO:0000313" key="5">
    <source>
        <dbReference type="EMBL" id="GGD82982.1"/>
    </source>
</evidence>
<keyword evidence="2" id="KW-0479">Metal-binding</keyword>
<reference evidence="5" key="1">
    <citation type="journal article" date="2014" name="Int. J. Syst. Evol. Microbiol.">
        <title>Complete genome sequence of Corynebacterium casei LMG S-19264T (=DSM 44701T), isolated from a smear-ripened cheese.</title>
        <authorList>
            <consortium name="US DOE Joint Genome Institute (JGI-PGF)"/>
            <person name="Walter F."/>
            <person name="Albersmeier A."/>
            <person name="Kalinowski J."/>
            <person name="Ruckert C."/>
        </authorList>
    </citation>
    <scope>NUCLEOTIDE SEQUENCE</scope>
    <source>
        <strain evidence="5">CGMCC 1.15958</strain>
    </source>
</reference>
<dbReference type="GO" id="GO:0008237">
    <property type="term" value="F:metallopeptidase activity"/>
    <property type="evidence" value="ECO:0007669"/>
    <property type="project" value="InterPro"/>
</dbReference>
<feature type="signal peptide" evidence="3">
    <location>
        <begin position="1"/>
        <end position="19"/>
    </location>
</feature>
<dbReference type="SUPFAM" id="SSF55486">
    <property type="entry name" value="Metalloproteases ('zincins'), catalytic domain"/>
    <property type="match status" value="1"/>
</dbReference>
<keyword evidence="6" id="KW-1185">Reference proteome</keyword>
<comment type="caution">
    <text evidence="5">The sequence shown here is derived from an EMBL/GenBank/DDBJ whole genome shotgun (WGS) entry which is preliminary data.</text>
</comment>
<dbReference type="EMBL" id="BMKK01000022">
    <property type="protein sequence ID" value="GGD82982.1"/>
    <property type="molecule type" value="Genomic_DNA"/>
</dbReference>
<keyword evidence="2" id="KW-0862">Zinc</keyword>
<feature type="binding site" evidence="2">
    <location>
        <position position="363"/>
    </location>
    <ligand>
        <name>Zn(2+)</name>
        <dbReference type="ChEBI" id="CHEBI:29105"/>
        <note>catalytic</note>
    </ligand>
</feature>
<comment type="cofactor">
    <cofactor evidence="2">
        <name>Zn(2+)</name>
        <dbReference type="ChEBI" id="CHEBI:29105"/>
    </cofactor>
    <text evidence="2">Binds 1 zinc ion per subunit.</text>
</comment>
<dbReference type="Gene3D" id="1.10.390.10">
    <property type="entry name" value="Neutral Protease Domain 2"/>
    <property type="match status" value="1"/>
</dbReference>
<evidence type="ECO:0000313" key="6">
    <source>
        <dbReference type="Proteomes" id="UP000609064"/>
    </source>
</evidence>
<dbReference type="AlphaFoldDB" id="A0A916Z9Y6"/>
<organism evidence="5 6">
    <name type="scientific">Emticicia aquatilis</name>
    <dbReference type="NCBI Taxonomy" id="1537369"/>
    <lineage>
        <taxon>Bacteria</taxon>
        <taxon>Pseudomonadati</taxon>
        <taxon>Bacteroidota</taxon>
        <taxon>Cytophagia</taxon>
        <taxon>Cytophagales</taxon>
        <taxon>Leadbetterellaceae</taxon>
        <taxon>Emticicia</taxon>
    </lineage>
</organism>
<dbReference type="GO" id="GO:0008270">
    <property type="term" value="F:zinc ion binding"/>
    <property type="evidence" value="ECO:0007669"/>
    <property type="project" value="InterPro"/>
</dbReference>
<dbReference type="Pfam" id="PF01433">
    <property type="entry name" value="Peptidase_M1"/>
    <property type="match status" value="1"/>
</dbReference>
<dbReference type="CDD" id="cd09604">
    <property type="entry name" value="M1_APN_like"/>
    <property type="match status" value="1"/>
</dbReference>
<dbReference type="PANTHER" id="PTHR45726:SF3">
    <property type="entry name" value="LEUKOTRIENE A-4 HYDROLASE"/>
    <property type="match status" value="1"/>
</dbReference>
<evidence type="ECO:0000256" key="1">
    <source>
        <dbReference type="PIRSR" id="PIRSR634015-1"/>
    </source>
</evidence>
<feature type="domain" description="Peptidase M1 membrane alanine aminopeptidase" evidence="4">
    <location>
        <begin position="297"/>
        <end position="495"/>
    </location>
</feature>
<reference evidence="5" key="2">
    <citation type="submission" date="2020-09" db="EMBL/GenBank/DDBJ databases">
        <authorList>
            <person name="Sun Q."/>
            <person name="Zhou Y."/>
        </authorList>
    </citation>
    <scope>NUCLEOTIDE SEQUENCE</scope>
    <source>
        <strain evidence="5">CGMCC 1.15958</strain>
    </source>
</reference>
<dbReference type="InterPro" id="IPR027268">
    <property type="entry name" value="Peptidase_M4/M1_CTD_sf"/>
</dbReference>
<dbReference type="Proteomes" id="UP000609064">
    <property type="component" value="Unassembled WGS sequence"/>
</dbReference>
<feature type="binding site" evidence="2">
    <location>
        <position position="382"/>
    </location>
    <ligand>
        <name>Zn(2+)</name>
        <dbReference type="ChEBI" id="CHEBI:29105"/>
        <note>catalytic</note>
    </ligand>
</feature>